<evidence type="ECO:0000256" key="4">
    <source>
        <dbReference type="ARBA" id="ARBA00023163"/>
    </source>
</evidence>
<organism evidence="8 10">
    <name type="scientific">Dioscorea cayennensis subsp. rotundata</name>
    <name type="common">White Guinea yam</name>
    <name type="synonym">Dioscorea rotundata</name>
    <dbReference type="NCBI Taxonomy" id="55577"/>
    <lineage>
        <taxon>Eukaryota</taxon>
        <taxon>Viridiplantae</taxon>
        <taxon>Streptophyta</taxon>
        <taxon>Embryophyta</taxon>
        <taxon>Tracheophyta</taxon>
        <taxon>Spermatophyta</taxon>
        <taxon>Magnoliopsida</taxon>
        <taxon>Liliopsida</taxon>
        <taxon>Dioscoreales</taxon>
        <taxon>Dioscoreaceae</taxon>
        <taxon>Dioscorea</taxon>
    </lineage>
</organism>
<comment type="subcellular location">
    <subcellularLocation>
        <location evidence="1 6">Nucleus</location>
    </subcellularLocation>
</comment>
<dbReference type="Proteomes" id="UP001515500">
    <property type="component" value="Chromosome 11"/>
</dbReference>
<dbReference type="PANTHER" id="PTHR13208">
    <property type="entry name" value="MEDIATOR OF RNA POLYMERASE II TRANSCRIPTION SUBUNIT 4"/>
    <property type="match status" value="1"/>
</dbReference>
<comment type="similarity">
    <text evidence="2 6">Belongs to the Mediator complex subunit 4 family.</text>
</comment>
<gene>
    <name evidence="9 10" type="primary">LOC120272527</name>
    <name evidence="6" type="synonym">MED4</name>
</gene>
<reference evidence="9 10" key="1">
    <citation type="submission" date="2025-04" db="UniProtKB">
        <authorList>
            <consortium name="RefSeq"/>
        </authorList>
    </citation>
    <scope>IDENTIFICATION</scope>
</reference>
<feature type="region of interest" description="Disordered" evidence="7">
    <location>
        <begin position="381"/>
        <end position="406"/>
    </location>
</feature>
<feature type="compositionally biased region" description="Low complexity" evidence="7">
    <location>
        <begin position="19"/>
        <end position="54"/>
    </location>
</feature>
<feature type="compositionally biased region" description="Pro residues" evidence="7">
    <location>
        <begin position="55"/>
        <end position="65"/>
    </location>
</feature>
<evidence type="ECO:0000256" key="1">
    <source>
        <dbReference type="ARBA" id="ARBA00004123"/>
    </source>
</evidence>
<dbReference type="RefSeq" id="XP_039135298.1">
    <property type="nucleotide sequence ID" value="XM_039279364.1"/>
</dbReference>
<dbReference type="Pfam" id="PF10018">
    <property type="entry name" value="Med4"/>
    <property type="match status" value="1"/>
</dbReference>
<feature type="region of interest" description="Disordered" evidence="7">
    <location>
        <begin position="1"/>
        <end position="65"/>
    </location>
</feature>
<feature type="compositionally biased region" description="Pro residues" evidence="7">
    <location>
        <begin position="289"/>
        <end position="300"/>
    </location>
</feature>
<dbReference type="GeneID" id="120272527"/>
<dbReference type="GO" id="GO:0070847">
    <property type="term" value="C:core mediator complex"/>
    <property type="evidence" value="ECO:0007669"/>
    <property type="project" value="TreeGrafter"/>
</dbReference>
<evidence type="ECO:0000256" key="3">
    <source>
        <dbReference type="ARBA" id="ARBA00023015"/>
    </source>
</evidence>
<dbReference type="AlphaFoldDB" id="A0AB40CA46"/>
<evidence type="ECO:0000313" key="9">
    <source>
        <dbReference type="RefSeq" id="XP_039135298.1"/>
    </source>
</evidence>
<evidence type="ECO:0000256" key="6">
    <source>
        <dbReference type="RuleBase" id="RU364141"/>
    </source>
</evidence>
<dbReference type="GO" id="GO:0016592">
    <property type="term" value="C:mediator complex"/>
    <property type="evidence" value="ECO:0007669"/>
    <property type="project" value="EnsemblPlants"/>
</dbReference>
<evidence type="ECO:0000313" key="8">
    <source>
        <dbReference type="Proteomes" id="UP001515500"/>
    </source>
</evidence>
<dbReference type="InterPro" id="IPR019258">
    <property type="entry name" value="Mediator_Med4"/>
</dbReference>
<comment type="function">
    <text evidence="6">Component of the Mediator complex, a coactivator involved in the regulated transcription of nearly all RNA polymerase II-dependent genes. Mediator functions as a bridge to convey information from gene-specific regulatory proteins to the basal RNA polymerase II transcription machinery. Mediator is recruited to promoters by direct interactions with regulatory proteins and serves as a scaffold for the assembly of a functional preinitiation complex with RNA polymerase II and the general transcription factors.</text>
</comment>
<evidence type="ECO:0000256" key="5">
    <source>
        <dbReference type="ARBA" id="ARBA00023242"/>
    </source>
</evidence>
<accession>A0AB40CA46</accession>
<feature type="region of interest" description="Disordered" evidence="7">
    <location>
        <begin position="272"/>
        <end position="300"/>
    </location>
</feature>
<proteinExistence type="inferred from homology"/>
<dbReference type="PANTHER" id="PTHR13208:SF2">
    <property type="entry name" value="MEDIATOR OF RNA POLYMERASE II TRANSCRIPTION SUBUNIT 4"/>
    <property type="match status" value="1"/>
</dbReference>
<dbReference type="RefSeq" id="XP_039135299.1">
    <property type="nucleotide sequence ID" value="XM_039279365.1"/>
</dbReference>
<keyword evidence="5 6" id="KW-0539">Nucleus</keyword>
<evidence type="ECO:0000256" key="2">
    <source>
        <dbReference type="ARBA" id="ARBA00009626"/>
    </source>
</evidence>
<name>A0AB40CA46_DIOCR</name>
<keyword evidence="8" id="KW-1185">Reference proteome</keyword>
<dbReference type="GO" id="GO:0003712">
    <property type="term" value="F:transcription coregulator activity"/>
    <property type="evidence" value="ECO:0007669"/>
    <property type="project" value="InterPro"/>
</dbReference>
<keyword evidence="4 6" id="KW-0804">Transcription</keyword>
<comment type="subunit">
    <text evidence="6">Component of the Mediator complex.</text>
</comment>
<evidence type="ECO:0000313" key="10">
    <source>
        <dbReference type="RefSeq" id="XP_039135299.1"/>
    </source>
</evidence>
<dbReference type="GO" id="GO:0006357">
    <property type="term" value="P:regulation of transcription by RNA polymerase II"/>
    <property type="evidence" value="ECO:0007669"/>
    <property type="project" value="InterPro"/>
</dbReference>
<evidence type="ECO:0000256" key="7">
    <source>
        <dbReference type="SAM" id="MobiDB-lite"/>
    </source>
</evidence>
<protein>
    <recommendedName>
        <fullName evidence="6">Mediator of RNA polymerase II transcription subunit 4</fullName>
    </recommendedName>
    <alternativeName>
        <fullName evidence="6">Mediator complex subunit 4</fullName>
    </alternativeName>
</protein>
<keyword evidence="3 6" id="KW-0805">Transcription regulation</keyword>
<sequence length="406" mass="43606">MLQSHAPAIHPSPARLGLSNSPSTVTSAANTATTATATTTTKPPQSSSSSSALPSAPPTSPSLLPLLPPLPRAQSLLLLMSSLASRLFEVCPHRSLWLSSFRGSIPSFLPSSPSPPLSLPSPPSSSKEILSLFTSLQTQLFEAVAELQEILDLQDSRVKLTRDIRSKDSTLLSFTNKIKEAEQLLDHLLDDYSDYRPNPKRPRSDHLDLNDVLSYAHRISYTTFAPPEHGAGLPQLRGSLPPAPQENELRASMLYHFADLDVGVPARKVESKEGVTAGDDSGSLALIEPTPPREQVPTVPIPTPMLPIAVPPGWKKGMPVELPSELPPVPPGWKPGDPVPLPPLDGLLVGDRVEEPRIPAGLPVPPLKAPEAIQVKYVELDINPGQDDYSSDYSSEVGSSDEDDEE</sequence>
<keyword evidence="6" id="KW-0010">Activator</keyword>
<feature type="compositionally biased region" description="Low complexity" evidence="7">
    <location>
        <begin position="387"/>
        <end position="398"/>
    </location>
</feature>